<evidence type="ECO:0000313" key="4">
    <source>
        <dbReference type="EMBL" id="CAI2165900.1"/>
    </source>
</evidence>
<dbReference type="GO" id="GO:0005869">
    <property type="term" value="C:dynactin complex"/>
    <property type="evidence" value="ECO:0007669"/>
    <property type="project" value="InterPro"/>
</dbReference>
<comment type="caution">
    <text evidence="4">The sequence shown here is derived from an EMBL/GenBank/DDBJ whole genome shotgun (WGS) entry which is preliminary data.</text>
</comment>
<dbReference type="GO" id="GO:0005737">
    <property type="term" value="C:cytoplasm"/>
    <property type="evidence" value="ECO:0007669"/>
    <property type="project" value="UniProtKB-SubCell"/>
</dbReference>
<dbReference type="GO" id="GO:0007017">
    <property type="term" value="P:microtubule-based process"/>
    <property type="evidence" value="ECO:0007669"/>
    <property type="project" value="InterPro"/>
</dbReference>
<proteinExistence type="predicted"/>
<keyword evidence="5" id="KW-1185">Reference proteome</keyword>
<dbReference type="OrthoDB" id="4977at2759"/>
<gene>
    <name evidence="4" type="ORF">FWILDA_LOCUS2300</name>
</gene>
<dbReference type="InterPro" id="IPR028133">
    <property type="entry name" value="Dynamitin"/>
</dbReference>
<protein>
    <submittedName>
        <fullName evidence="4">14513_t:CDS:1</fullName>
    </submittedName>
</protein>
<evidence type="ECO:0000256" key="2">
    <source>
        <dbReference type="ARBA" id="ARBA00022490"/>
    </source>
</evidence>
<name>A0A9W4WMX7_9GLOM</name>
<dbReference type="EMBL" id="CAMKVN010000257">
    <property type="protein sequence ID" value="CAI2165900.1"/>
    <property type="molecule type" value="Genomic_DNA"/>
</dbReference>
<comment type="subcellular location">
    <subcellularLocation>
        <location evidence="1">Cytoplasm</location>
    </subcellularLocation>
</comment>
<accession>A0A9W4WMX7</accession>
<organism evidence="4 5">
    <name type="scientific">Funneliformis geosporum</name>
    <dbReference type="NCBI Taxonomy" id="1117311"/>
    <lineage>
        <taxon>Eukaryota</taxon>
        <taxon>Fungi</taxon>
        <taxon>Fungi incertae sedis</taxon>
        <taxon>Mucoromycota</taxon>
        <taxon>Glomeromycotina</taxon>
        <taxon>Glomeromycetes</taxon>
        <taxon>Glomerales</taxon>
        <taxon>Glomeraceae</taxon>
        <taxon>Funneliformis</taxon>
    </lineage>
</organism>
<sequence length="521" mass="58598">MSSKYSALPDIDTQPDVYETPDSPDEAEVSDDGFLNVEEPNDDIVRDKISVGEAVDKFKGSETNGDESEIDRSTRHKKHMYKKFVNQAYLENEYEIVPRDPTLLETPIQKLRRLMFEVQELGEEIEKKKEDSELSQIPQNSQSVLSNLNNELTRFSQSLGDTDISDDKDGAIIKQAELGKRLINQLQTFKNMGMPKENGISEPKDGSINGEPMTNGIMNESAKNMVTYELYYSPETTRVHTLAKTVDLDDRISALEKFVGTAHGQSFEDLSISITNTNLIAAVDKLDQQMQILSQPRHLESVSRKAKTLVGELEKVNELKSKELSNGGVIAFETEENIKYLFALLDKLDPLMSIAPALVNRLKSLQQLHQEAAVFSETINMLSNEQNKITVELKSLDDVAAKLENSLQVNNATINRNVEAVDNRVTELAERIDKLRDYPEATKEEAIQKYIESKQGGFGGTLFMTTEGNRVDNYEGIDFNSSDIYLCEQTIQKLVKKIWNANPNIQVIHILLLWIGIPSGS</sequence>
<feature type="compositionally biased region" description="Acidic residues" evidence="3">
    <location>
        <begin position="22"/>
        <end position="31"/>
    </location>
</feature>
<dbReference type="Pfam" id="PF04912">
    <property type="entry name" value="Dynamitin"/>
    <property type="match status" value="1"/>
</dbReference>
<evidence type="ECO:0000256" key="3">
    <source>
        <dbReference type="SAM" id="MobiDB-lite"/>
    </source>
</evidence>
<keyword evidence="2" id="KW-0963">Cytoplasm</keyword>
<evidence type="ECO:0000313" key="5">
    <source>
        <dbReference type="Proteomes" id="UP001153678"/>
    </source>
</evidence>
<dbReference type="PANTHER" id="PTHR15346">
    <property type="entry name" value="DYNACTIN SUBUNIT"/>
    <property type="match status" value="1"/>
</dbReference>
<dbReference type="AlphaFoldDB" id="A0A9W4WMX7"/>
<feature type="region of interest" description="Disordered" evidence="3">
    <location>
        <begin position="1"/>
        <end position="49"/>
    </location>
</feature>
<dbReference type="Proteomes" id="UP001153678">
    <property type="component" value="Unassembled WGS sequence"/>
</dbReference>
<reference evidence="4" key="1">
    <citation type="submission" date="2022-08" db="EMBL/GenBank/DDBJ databases">
        <authorList>
            <person name="Kallberg Y."/>
            <person name="Tangrot J."/>
            <person name="Rosling A."/>
        </authorList>
    </citation>
    <scope>NUCLEOTIDE SEQUENCE</scope>
    <source>
        <strain evidence="4">Wild A</strain>
    </source>
</reference>
<evidence type="ECO:0000256" key="1">
    <source>
        <dbReference type="ARBA" id="ARBA00004496"/>
    </source>
</evidence>